<reference evidence="1" key="1">
    <citation type="journal article" date="2015" name="Nature">
        <title>Complex archaea that bridge the gap between prokaryotes and eukaryotes.</title>
        <authorList>
            <person name="Spang A."/>
            <person name="Saw J.H."/>
            <person name="Jorgensen S.L."/>
            <person name="Zaremba-Niedzwiedzka K."/>
            <person name="Martijn J."/>
            <person name="Lind A.E."/>
            <person name="van Eijk R."/>
            <person name="Schleper C."/>
            <person name="Guy L."/>
            <person name="Ettema T.J."/>
        </authorList>
    </citation>
    <scope>NUCLEOTIDE SEQUENCE</scope>
</reference>
<feature type="non-terminal residue" evidence="1">
    <location>
        <position position="1"/>
    </location>
</feature>
<organism evidence="1">
    <name type="scientific">marine sediment metagenome</name>
    <dbReference type="NCBI Taxonomy" id="412755"/>
    <lineage>
        <taxon>unclassified sequences</taxon>
        <taxon>metagenomes</taxon>
        <taxon>ecological metagenomes</taxon>
    </lineage>
</organism>
<name>A0A0F9JH22_9ZZZZ</name>
<gene>
    <name evidence="1" type="ORF">LCGC14_1529470</name>
</gene>
<protein>
    <submittedName>
        <fullName evidence="1">Uncharacterized protein</fullName>
    </submittedName>
</protein>
<evidence type="ECO:0000313" key="1">
    <source>
        <dbReference type="EMBL" id="KKM61666.1"/>
    </source>
</evidence>
<proteinExistence type="predicted"/>
<sequence length="52" mass="5962">VGERIKETLQRRQSVFFERKNVPTKPKEPVVGSSTPDIIEKGKSFFRKTGEV</sequence>
<accession>A0A0F9JH22</accession>
<dbReference type="AlphaFoldDB" id="A0A0F9JH22"/>
<dbReference type="EMBL" id="LAZR01011440">
    <property type="protein sequence ID" value="KKM61666.1"/>
    <property type="molecule type" value="Genomic_DNA"/>
</dbReference>
<comment type="caution">
    <text evidence="1">The sequence shown here is derived from an EMBL/GenBank/DDBJ whole genome shotgun (WGS) entry which is preliminary data.</text>
</comment>